<evidence type="ECO:0000256" key="2">
    <source>
        <dbReference type="ARBA" id="ARBA00022898"/>
    </source>
</evidence>
<dbReference type="GO" id="GO:0019346">
    <property type="term" value="P:transsulfuration"/>
    <property type="evidence" value="ECO:0007669"/>
    <property type="project" value="InterPro"/>
</dbReference>
<dbReference type="FunFam" id="3.90.1150.10:FF:000033">
    <property type="entry name" value="Cystathionine gamma-synthase"/>
    <property type="match status" value="1"/>
</dbReference>
<keyword evidence="7" id="KW-1185">Reference proteome</keyword>
<comment type="cofactor">
    <cofactor evidence="1 3 5">
        <name>pyridoxal 5'-phosphate</name>
        <dbReference type="ChEBI" id="CHEBI:597326"/>
    </cofactor>
</comment>
<keyword evidence="3" id="KW-0808">Transferase</keyword>
<keyword evidence="3" id="KW-0486">Methionine biosynthesis</keyword>
<dbReference type="NCBIfam" id="TIGR01325">
    <property type="entry name" value="O_suc_HS_sulf"/>
    <property type="match status" value="1"/>
</dbReference>
<feature type="modified residue" description="N6-(pyridoxal phosphate)lysine" evidence="3 4">
    <location>
        <position position="211"/>
    </location>
</feature>
<dbReference type="Gene3D" id="3.90.1150.10">
    <property type="entry name" value="Aspartate Aminotransferase, domain 1"/>
    <property type="match status" value="1"/>
</dbReference>
<dbReference type="GO" id="GO:0016846">
    <property type="term" value="F:carbon-sulfur lyase activity"/>
    <property type="evidence" value="ECO:0007669"/>
    <property type="project" value="TreeGrafter"/>
</dbReference>
<proteinExistence type="inferred from homology"/>
<dbReference type="Proteomes" id="UP000550508">
    <property type="component" value="Unassembled WGS sequence"/>
</dbReference>
<name>A0A849VKH9_9HYPH</name>
<comment type="catalytic activity">
    <reaction evidence="3">
        <text>O-succinyl-L-homoserine + hydrogen sulfide = L-homocysteine + succinate</text>
        <dbReference type="Rhea" id="RHEA:27826"/>
        <dbReference type="ChEBI" id="CHEBI:29919"/>
        <dbReference type="ChEBI" id="CHEBI:30031"/>
        <dbReference type="ChEBI" id="CHEBI:57661"/>
        <dbReference type="ChEBI" id="CHEBI:58199"/>
    </reaction>
</comment>
<dbReference type="Gene3D" id="3.40.640.10">
    <property type="entry name" value="Type I PLP-dependent aspartate aminotransferase-like (Major domain)"/>
    <property type="match status" value="1"/>
</dbReference>
<dbReference type="InterPro" id="IPR015422">
    <property type="entry name" value="PyrdxlP-dep_Trfase_small"/>
</dbReference>
<dbReference type="EC" id="2.5.1.-" evidence="3"/>
<dbReference type="InterPro" id="IPR015421">
    <property type="entry name" value="PyrdxlP-dep_Trfase_major"/>
</dbReference>
<dbReference type="PIRSF" id="PIRSF001434">
    <property type="entry name" value="CGS"/>
    <property type="match status" value="1"/>
</dbReference>
<dbReference type="Pfam" id="PF01053">
    <property type="entry name" value="Cys_Met_Meta_PP"/>
    <property type="match status" value="1"/>
</dbReference>
<reference evidence="6 7" key="1">
    <citation type="submission" date="2020-05" db="EMBL/GenBank/DDBJ databases">
        <authorList>
            <person name="Kim M.K."/>
        </authorList>
    </citation>
    <scope>NUCLEOTIDE SEQUENCE [LARGE SCALE GENOMIC DNA]</scope>
    <source>
        <strain evidence="6 7">BT25</strain>
    </source>
</reference>
<dbReference type="FunFam" id="3.40.640.10:FF:000046">
    <property type="entry name" value="Cystathionine gamma-lyase"/>
    <property type="match status" value="1"/>
</dbReference>
<evidence type="ECO:0000256" key="1">
    <source>
        <dbReference type="ARBA" id="ARBA00001933"/>
    </source>
</evidence>
<evidence type="ECO:0000313" key="7">
    <source>
        <dbReference type="Proteomes" id="UP000550508"/>
    </source>
</evidence>
<dbReference type="NCBIfam" id="NF005696">
    <property type="entry name" value="PRK07504.1"/>
    <property type="match status" value="1"/>
</dbReference>
<dbReference type="InterPro" id="IPR015424">
    <property type="entry name" value="PyrdxlP-dep_Trfase"/>
</dbReference>
<dbReference type="AlphaFoldDB" id="A0A849VKH9"/>
<dbReference type="RefSeq" id="WP_113279845.1">
    <property type="nucleotide sequence ID" value="NZ_JABUMX010000001.1"/>
</dbReference>
<accession>A0A849VKH9</accession>
<keyword evidence="2 3" id="KW-0663">Pyridoxal phosphate</keyword>
<comment type="similarity">
    <text evidence="3">Belongs to the trans-sulfuration enzymes family. MetZ subfamily.</text>
</comment>
<organism evidence="6 7">
    <name type="scientific">Phyllobacterium pellucidum</name>
    <dbReference type="NCBI Taxonomy" id="2740464"/>
    <lineage>
        <taxon>Bacteria</taxon>
        <taxon>Pseudomonadati</taxon>
        <taxon>Pseudomonadota</taxon>
        <taxon>Alphaproteobacteria</taxon>
        <taxon>Hyphomicrobiales</taxon>
        <taxon>Phyllobacteriaceae</taxon>
        <taxon>Phyllobacterium</taxon>
    </lineage>
</organism>
<evidence type="ECO:0000256" key="5">
    <source>
        <dbReference type="RuleBase" id="RU362118"/>
    </source>
</evidence>
<dbReference type="SUPFAM" id="SSF53383">
    <property type="entry name" value="PLP-dependent transferases"/>
    <property type="match status" value="1"/>
</dbReference>
<keyword evidence="3" id="KW-0028">Amino-acid biosynthesis</keyword>
<gene>
    <name evidence="3" type="primary">metZ</name>
    <name evidence="6" type="ORF">HQ945_05570</name>
</gene>
<dbReference type="InterPro" id="IPR000277">
    <property type="entry name" value="Cys/Met-Metab_PyrdxlP-dep_enz"/>
</dbReference>
<dbReference type="PANTHER" id="PTHR11808">
    <property type="entry name" value="TRANS-SULFURATION ENZYME FAMILY MEMBER"/>
    <property type="match status" value="1"/>
</dbReference>
<dbReference type="GO" id="GO:0016765">
    <property type="term" value="F:transferase activity, transferring alkyl or aryl (other than methyl) groups"/>
    <property type="evidence" value="ECO:0007669"/>
    <property type="project" value="UniProtKB-UniRule"/>
</dbReference>
<dbReference type="GO" id="GO:0071266">
    <property type="term" value="P:'de novo' L-methionine biosynthetic process"/>
    <property type="evidence" value="ECO:0007669"/>
    <property type="project" value="UniProtKB-UniRule"/>
</dbReference>
<dbReference type="GO" id="GO:0005737">
    <property type="term" value="C:cytoplasm"/>
    <property type="evidence" value="ECO:0007669"/>
    <property type="project" value="TreeGrafter"/>
</dbReference>
<comment type="function">
    <text evidence="3">Catalyzes the formation of L-homocysteine from O-succinyl-L-homoserine (OSHS) and hydrogen sulfide.</text>
</comment>
<sequence>MTKDTTRKLRPATQLVHAGTLRSGFGETSEALFLTQGFVYPSAEAAEARFKGEEPGFIYSRYANPTTDMFEKRMCALEGAEDARATASGMAAVAAAILCQVRAGDHVLAARAMFGSCRYIIETMLPRYGVDFTLIDGSRIENWEKAVRPNTKVMFLESPTNPTLEVIDIAAVAKVANSVGAKLIVDNVFATPLFQKPLELGAHIVIYSTTKHIDGHGRCLGGMILSDKQWIDENLHEYFRHTGPGLSPFNSWVMLKGLETLAVRVHQQTNNAAKIADFLAGHQAVSKVLYPGRADHPQADIVAKQMSGGSTLIAFEVKGGKKATFAVENALEIIQISNNLGDSKSLITHPTTTTHKNLTDEARAELGISDGLLRLSVGLEDVDDLIDDLHAALNASR</sequence>
<dbReference type="UniPathway" id="UPA00051">
    <property type="reaction ID" value="UER00449"/>
</dbReference>
<evidence type="ECO:0000256" key="4">
    <source>
        <dbReference type="PIRSR" id="PIRSR001434-2"/>
    </source>
</evidence>
<comment type="caution">
    <text evidence="6">The sequence shown here is derived from an EMBL/GenBank/DDBJ whole genome shotgun (WGS) entry which is preliminary data.</text>
</comment>
<dbReference type="EMBL" id="JABUMX010000001">
    <property type="protein sequence ID" value="NTS30715.1"/>
    <property type="molecule type" value="Genomic_DNA"/>
</dbReference>
<dbReference type="GO" id="GO:0071268">
    <property type="term" value="P:homocysteine biosynthetic process"/>
    <property type="evidence" value="ECO:0007669"/>
    <property type="project" value="InterPro"/>
</dbReference>
<evidence type="ECO:0000313" key="6">
    <source>
        <dbReference type="EMBL" id="NTS30715.1"/>
    </source>
</evidence>
<evidence type="ECO:0000256" key="3">
    <source>
        <dbReference type="HAMAP-Rule" id="MF_02056"/>
    </source>
</evidence>
<dbReference type="CDD" id="cd00614">
    <property type="entry name" value="CGS_like"/>
    <property type="match status" value="1"/>
</dbReference>
<dbReference type="InterPro" id="IPR006234">
    <property type="entry name" value="O-succ-hSer_sulfhydrylase"/>
</dbReference>
<dbReference type="PANTHER" id="PTHR11808:SF80">
    <property type="entry name" value="CYSTATHIONINE GAMMA-LYASE"/>
    <property type="match status" value="1"/>
</dbReference>
<dbReference type="GO" id="GO:0030170">
    <property type="term" value="F:pyridoxal phosphate binding"/>
    <property type="evidence" value="ECO:0007669"/>
    <property type="project" value="UniProtKB-UniRule"/>
</dbReference>
<comment type="pathway">
    <text evidence="3">Amino-acid biosynthesis; L-methionine biosynthesis via de novo pathway; L-homocysteine from O-succinyl-L-homoserine: step 1/1.</text>
</comment>
<protein>
    <recommendedName>
        <fullName evidence="3">O-succinylhomoserine sulfhydrylase</fullName>
        <shortName evidence="3">OSH sulfhydrylase</shortName>
        <shortName evidence="3">OSHS sulfhydrylase</shortName>
        <ecNumber evidence="3">2.5.1.-</ecNumber>
    </recommendedName>
</protein>
<comment type="subunit">
    <text evidence="3">Homotetramer.</text>
</comment>
<dbReference type="HAMAP" id="MF_02056">
    <property type="entry name" value="MetZ"/>
    <property type="match status" value="1"/>
</dbReference>